<evidence type="ECO:0000259" key="2">
    <source>
        <dbReference type="Pfam" id="PF14321"/>
    </source>
</evidence>
<dbReference type="RefSeq" id="WP_125433818.1">
    <property type="nucleotide sequence ID" value="NZ_RWIS01000025.1"/>
</dbReference>
<evidence type="ECO:0000256" key="1">
    <source>
        <dbReference type="SAM" id="SignalP"/>
    </source>
</evidence>
<feature type="signal peptide" evidence="1">
    <location>
        <begin position="1"/>
        <end position="18"/>
    </location>
</feature>
<proteinExistence type="predicted"/>
<dbReference type="InterPro" id="IPR025491">
    <property type="entry name" value="DUF4382"/>
</dbReference>
<feature type="chain" id="PRO_5019359313" evidence="1">
    <location>
        <begin position="19"/>
        <end position="279"/>
    </location>
</feature>
<keyword evidence="4" id="KW-1185">Reference proteome</keyword>
<protein>
    <submittedName>
        <fullName evidence="3">DUF4382 domain-containing protein</fullName>
    </submittedName>
</protein>
<keyword evidence="1" id="KW-0732">Signal</keyword>
<name>A0A428IXS5_9BACT</name>
<reference evidence="3 4" key="1">
    <citation type="submission" date="2018-12" db="EMBL/GenBank/DDBJ databases">
        <authorList>
            <person name="Feng G."/>
            <person name="Zhu H."/>
        </authorList>
    </citation>
    <scope>NUCLEOTIDE SEQUENCE [LARGE SCALE GENOMIC DNA]</scope>
    <source>
        <strain evidence="3 4">9PBR-2</strain>
    </source>
</reference>
<feature type="domain" description="DUF4382" evidence="2">
    <location>
        <begin position="30"/>
        <end position="179"/>
    </location>
</feature>
<organism evidence="3 4">
    <name type="scientific">Hymenobacter metallilatus</name>
    <dbReference type="NCBI Taxonomy" id="2493666"/>
    <lineage>
        <taxon>Bacteria</taxon>
        <taxon>Pseudomonadati</taxon>
        <taxon>Bacteroidota</taxon>
        <taxon>Cytophagia</taxon>
        <taxon>Cytophagales</taxon>
        <taxon>Hymenobacteraceae</taxon>
        <taxon>Hymenobacter</taxon>
    </lineage>
</organism>
<dbReference type="EMBL" id="RWIS01000025">
    <property type="protein sequence ID" value="RSK23807.1"/>
    <property type="molecule type" value="Genomic_DNA"/>
</dbReference>
<accession>A0A428IXS5</accession>
<gene>
    <name evidence="3" type="ORF">EI290_22065</name>
</gene>
<comment type="caution">
    <text evidence="3">The sequence shown here is derived from an EMBL/GenBank/DDBJ whole genome shotgun (WGS) entry which is preliminary data.</text>
</comment>
<dbReference type="PROSITE" id="PS51257">
    <property type="entry name" value="PROKAR_LIPOPROTEIN"/>
    <property type="match status" value="1"/>
</dbReference>
<evidence type="ECO:0000313" key="3">
    <source>
        <dbReference type="EMBL" id="RSK23807.1"/>
    </source>
</evidence>
<sequence length="279" mass="30679">MMLRPLTYALLSAPLLFAACNNDNDSSDSSKLEVRLMDAPGDFRAVILDVRQIEVHTREESNPDGWQILPFQMQAINVLEYVNGRSALLVSTDFEPGDLKEVRLILGPDSYVIGRDGQRYDLKTPSGQTSGIKLKLDKATLRARETYQLLLDFDVAKSIVERGNWKPGNDKKERYLLKPVIRVVAQDIKGGLRGSVTPAATLPQILAIRSSLTLPDTFSTSADATGAFQLSGIPSGTYRIEFFPTTTAPNGQAAYKNAVRTNISVVNEQMTDMGQTALQ</sequence>
<dbReference type="Proteomes" id="UP000280066">
    <property type="component" value="Unassembled WGS sequence"/>
</dbReference>
<dbReference type="Pfam" id="PF14321">
    <property type="entry name" value="DUF4382"/>
    <property type="match status" value="1"/>
</dbReference>
<dbReference type="OrthoDB" id="2111471at2"/>
<evidence type="ECO:0000313" key="4">
    <source>
        <dbReference type="Proteomes" id="UP000280066"/>
    </source>
</evidence>
<dbReference type="AlphaFoldDB" id="A0A428IXS5"/>